<feature type="domain" description="Toprim" evidence="8">
    <location>
        <begin position="87"/>
        <end position="192"/>
    </location>
</feature>
<protein>
    <recommendedName>
        <fullName evidence="7">Recombination protein RecR</fullName>
    </recommendedName>
</protein>
<sequence length="213" mass="24308">MDIIQKLTNLFSDFPTVGPRTAQRFVYYLMKQSKERIEEITNAILELKSKIKFCSFCLNPHEPFDLTQGKTESSLCPLCSNYNRNKNLLCIVEKEQDLISIEKTGKYNGLYFILNLAGSLTRNQEINNLKLEGLKQRIQNPEKFNINDAKFTEIIIATNPTPEGINASVLVERILKETKQDFVITHLARGIPVGGELEYADEETLESAFEGRK</sequence>
<dbReference type="GO" id="GO:0008270">
    <property type="term" value="F:zinc ion binding"/>
    <property type="evidence" value="ECO:0007669"/>
    <property type="project" value="UniProtKB-KW"/>
</dbReference>
<name>A0A1G2JND2_9BACT</name>
<keyword evidence="5 7" id="KW-0233">DNA recombination</keyword>
<dbReference type="Gene3D" id="3.40.1360.10">
    <property type="match status" value="1"/>
</dbReference>
<evidence type="ECO:0000259" key="8">
    <source>
        <dbReference type="PROSITE" id="PS50880"/>
    </source>
</evidence>
<dbReference type="SUPFAM" id="SSF111304">
    <property type="entry name" value="Recombination protein RecR"/>
    <property type="match status" value="1"/>
</dbReference>
<evidence type="ECO:0000313" key="9">
    <source>
        <dbReference type="EMBL" id="OGZ88656.1"/>
    </source>
</evidence>
<evidence type="ECO:0000256" key="3">
    <source>
        <dbReference type="ARBA" id="ARBA00022771"/>
    </source>
</evidence>
<comment type="caution">
    <text evidence="9">The sequence shown here is derived from an EMBL/GenBank/DDBJ whole genome shotgun (WGS) entry which is preliminary data.</text>
</comment>
<evidence type="ECO:0000256" key="2">
    <source>
        <dbReference type="ARBA" id="ARBA00022763"/>
    </source>
</evidence>
<comment type="function">
    <text evidence="7">May play a role in DNA repair. It seems to be involved in an RecBC-independent recombinational process of DNA repair. It may act with RecF and RecO.</text>
</comment>
<organism evidence="9 10">
    <name type="scientific">Candidatus Staskawiczbacteria bacterium RIFOXYD1_FULL_32_13</name>
    <dbReference type="NCBI Taxonomy" id="1802234"/>
    <lineage>
        <taxon>Bacteria</taxon>
        <taxon>Candidatus Staskawicziibacteriota</taxon>
    </lineage>
</organism>
<evidence type="ECO:0000256" key="5">
    <source>
        <dbReference type="ARBA" id="ARBA00023172"/>
    </source>
</evidence>
<dbReference type="InterPro" id="IPR000093">
    <property type="entry name" value="DNA_Rcmb_RecR"/>
</dbReference>
<dbReference type="InterPro" id="IPR006171">
    <property type="entry name" value="TOPRIM_dom"/>
</dbReference>
<dbReference type="Pfam" id="PF21175">
    <property type="entry name" value="RecR_C"/>
    <property type="match status" value="1"/>
</dbReference>
<dbReference type="HAMAP" id="MF_00017">
    <property type="entry name" value="RecR"/>
    <property type="match status" value="1"/>
</dbReference>
<dbReference type="PANTHER" id="PTHR30446:SF0">
    <property type="entry name" value="RECOMBINATION PROTEIN RECR"/>
    <property type="match status" value="1"/>
</dbReference>
<evidence type="ECO:0000256" key="4">
    <source>
        <dbReference type="ARBA" id="ARBA00022833"/>
    </source>
</evidence>
<dbReference type="GO" id="GO:0006281">
    <property type="term" value="P:DNA repair"/>
    <property type="evidence" value="ECO:0007669"/>
    <property type="project" value="UniProtKB-UniRule"/>
</dbReference>
<accession>A0A1G2JND2</accession>
<dbReference type="InterPro" id="IPR023627">
    <property type="entry name" value="Rcmb_RecR"/>
</dbReference>
<keyword evidence="1 7" id="KW-0479">Metal-binding</keyword>
<dbReference type="PROSITE" id="PS50880">
    <property type="entry name" value="TOPRIM"/>
    <property type="match status" value="1"/>
</dbReference>
<comment type="caution">
    <text evidence="7">Lacks conserved residue(s) required for the propagation of feature annotation.</text>
</comment>
<dbReference type="GO" id="GO:0003677">
    <property type="term" value="F:DNA binding"/>
    <property type="evidence" value="ECO:0007669"/>
    <property type="project" value="UniProtKB-UniRule"/>
</dbReference>
<dbReference type="Proteomes" id="UP000178935">
    <property type="component" value="Unassembled WGS sequence"/>
</dbReference>
<dbReference type="AlphaFoldDB" id="A0A1G2JND2"/>
<evidence type="ECO:0000256" key="7">
    <source>
        <dbReference type="HAMAP-Rule" id="MF_00017"/>
    </source>
</evidence>
<dbReference type="Pfam" id="PF13662">
    <property type="entry name" value="Toprim_4"/>
    <property type="match status" value="1"/>
</dbReference>
<gene>
    <name evidence="7" type="primary">recR</name>
    <name evidence="9" type="ORF">A2561_02315</name>
</gene>
<proteinExistence type="inferred from homology"/>
<keyword evidence="3 7" id="KW-0863">Zinc-finger</keyword>
<comment type="similarity">
    <text evidence="7">Belongs to the RecR family.</text>
</comment>
<dbReference type="Pfam" id="PF21176">
    <property type="entry name" value="RecR_HhH"/>
    <property type="match status" value="1"/>
</dbReference>
<keyword evidence="4 7" id="KW-0862">Zinc</keyword>
<dbReference type="EMBL" id="MHPU01000018">
    <property type="protein sequence ID" value="OGZ88656.1"/>
    <property type="molecule type" value="Genomic_DNA"/>
</dbReference>
<evidence type="ECO:0000313" key="10">
    <source>
        <dbReference type="Proteomes" id="UP000178935"/>
    </source>
</evidence>
<dbReference type="Gene3D" id="1.10.8.420">
    <property type="entry name" value="RecR Domain 1"/>
    <property type="match status" value="1"/>
</dbReference>
<dbReference type="PANTHER" id="PTHR30446">
    <property type="entry name" value="RECOMBINATION PROTEIN RECR"/>
    <property type="match status" value="1"/>
</dbReference>
<keyword evidence="6 7" id="KW-0234">DNA repair</keyword>
<reference evidence="9 10" key="1">
    <citation type="journal article" date="2016" name="Nat. Commun.">
        <title>Thousands of microbial genomes shed light on interconnected biogeochemical processes in an aquifer system.</title>
        <authorList>
            <person name="Anantharaman K."/>
            <person name="Brown C.T."/>
            <person name="Hug L.A."/>
            <person name="Sharon I."/>
            <person name="Castelle C.J."/>
            <person name="Probst A.J."/>
            <person name="Thomas B.C."/>
            <person name="Singh A."/>
            <person name="Wilkins M.J."/>
            <person name="Karaoz U."/>
            <person name="Brodie E.L."/>
            <person name="Williams K.H."/>
            <person name="Hubbard S.S."/>
            <person name="Banfield J.F."/>
        </authorList>
    </citation>
    <scope>NUCLEOTIDE SEQUENCE [LARGE SCALE GENOMIC DNA]</scope>
</reference>
<evidence type="ECO:0000256" key="6">
    <source>
        <dbReference type="ARBA" id="ARBA00023204"/>
    </source>
</evidence>
<dbReference type="GO" id="GO:0006310">
    <property type="term" value="P:DNA recombination"/>
    <property type="evidence" value="ECO:0007669"/>
    <property type="project" value="UniProtKB-UniRule"/>
</dbReference>
<dbReference type="Gene3D" id="6.10.250.240">
    <property type="match status" value="1"/>
</dbReference>
<keyword evidence="2 7" id="KW-0227">DNA damage</keyword>
<evidence type="ECO:0000256" key="1">
    <source>
        <dbReference type="ARBA" id="ARBA00022723"/>
    </source>
</evidence>